<dbReference type="Pfam" id="PF13911">
    <property type="entry name" value="AhpC-TSA_2"/>
    <property type="match status" value="1"/>
</dbReference>
<dbReference type="AlphaFoldDB" id="A0A6H0Y1K1"/>
<dbReference type="EMBL" id="CP051142">
    <property type="protein sequence ID" value="QIX00791.1"/>
    <property type="molecule type" value="Genomic_DNA"/>
</dbReference>
<dbReference type="OrthoDB" id="40334at2759"/>
<dbReference type="InterPro" id="IPR032801">
    <property type="entry name" value="PXL2A/B/C"/>
</dbReference>
<accession>A0A6H0Y1K1</accession>
<organism evidence="1 2">
    <name type="scientific">Peltaster fructicola</name>
    <dbReference type="NCBI Taxonomy" id="286661"/>
    <lineage>
        <taxon>Eukaryota</taxon>
        <taxon>Fungi</taxon>
        <taxon>Dikarya</taxon>
        <taxon>Ascomycota</taxon>
        <taxon>Pezizomycotina</taxon>
        <taxon>Dothideomycetes</taxon>
        <taxon>Dothideomycetes incertae sedis</taxon>
        <taxon>Peltaster</taxon>
    </lineage>
</organism>
<dbReference type="InterPro" id="IPR036249">
    <property type="entry name" value="Thioredoxin-like_sf"/>
</dbReference>
<dbReference type="SUPFAM" id="SSF52833">
    <property type="entry name" value="Thioredoxin-like"/>
    <property type="match status" value="1"/>
</dbReference>
<dbReference type="Proteomes" id="UP000503462">
    <property type="component" value="Chromosome 4"/>
</dbReference>
<evidence type="ECO:0000313" key="1">
    <source>
        <dbReference type="EMBL" id="QIX00791.1"/>
    </source>
</evidence>
<proteinExistence type="predicted"/>
<dbReference type="PANTHER" id="PTHR42336:SF1">
    <property type="entry name" value="ALKYL HYDROPEROXIDE REDUCTASE SUBUNIT C_ THIOL SPECIFIC ANTIOXIDANT DOMAIN-CONTAINING PROTEIN"/>
    <property type="match status" value="1"/>
</dbReference>
<dbReference type="PANTHER" id="PTHR42336">
    <property type="entry name" value="THIOREDOXIN DOMAIN-CONTAINING PROTEIN-RELATED"/>
    <property type="match status" value="1"/>
</dbReference>
<sequence>MTFQQEFSSWFSPVKAASTEPPKIGSKAPRSSKLELEHGRPAIVVFLRHCGCPFAEKTFLRFRETAQRHHDINFYALSHSDENATQNWLKALPQAGSEPSNLKVIVDHDRQAYSAWGLGASSWGHFLSPSALYETYRVGKEEGFWNRPTESGSRWQQSGFWAVTADGIVRWGRATESAGDVPDFEDGVSALS</sequence>
<gene>
    <name evidence="1" type="ORF">AMS68_006308</name>
</gene>
<reference evidence="1 2" key="1">
    <citation type="journal article" date="2016" name="Sci. Rep.">
        <title>Peltaster fructicola genome reveals evolution from an invasive phytopathogen to an ectophytic parasite.</title>
        <authorList>
            <person name="Xu C."/>
            <person name="Chen H."/>
            <person name="Gleason M.L."/>
            <person name="Xu J.R."/>
            <person name="Liu H."/>
            <person name="Zhang R."/>
            <person name="Sun G."/>
        </authorList>
    </citation>
    <scope>NUCLEOTIDE SEQUENCE [LARGE SCALE GENOMIC DNA]</scope>
    <source>
        <strain evidence="1 2">LNHT1506</strain>
    </source>
</reference>
<name>A0A6H0Y1K1_9PEZI</name>
<dbReference type="Gene3D" id="3.40.30.10">
    <property type="entry name" value="Glutaredoxin"/>
    <property type="match status" value="1"/>
</dbReference>
<evidence type="ECO:0000313" key="2">
    <source>
        <dbReference type="Proteomes" id="UP000503462"/>
    </source>
</evidence>
<protein>
    <submittedName>
        <fullName evidence="1">Uncharacterized protein</fullName>
    </submittedName>
</protein>
<keyword evidence="2" id="KW-1185">Reference proteome</keyword>